<feature type="region of interest" description="Disordered" evidence="1">
    <location>
        <begin position="539"/>
        <end position="558"/>
    </location>
</feature>
<reference evidence="3 4" key="1">
    <citation type="journal article" date="2018" name="Mol. Biol. Evol.">
        <title>Analysis of the draft genome of the red seaweed Gracilariopsis chorda provides insights into genome size evolution in Rhodophyta.</title>
        <authorList>
            <person name="Lee J."/>
            <person name="Yang E.C."/>
            <person name="Graf L."/>
            <person name="Yang J.H."/>
            <person name="Qiu H."/>
            <person name="Zel Zion U."/>
            <person name="Chan C.X."/>
            <person name="Stephens T.G."/>
            <person name="Weber A.P.M."/>
            <person name="Boo G.H."/>
            <person name="Boo S.M."/>
            <person name="Kim K.M."/>
            <person name="Shin Y."/>
            <person name="Jung M."/>
            <person name="Lee S.J."/>
            <person name="Yim H.S."/>
            <person name="Lee J.H."/>
            <person name="Bhattacharya D."/>
            <person name="Yoon H.S."/>
        </authorList>
    </citation>
    <scope>NUCLEOTIDE SEQUENCE [LARGE SCALE GENOMIC DNA]</scope>
    <source>
        <strain evidence="3 4">SKKU-2015</strain>
        <tissue evidence="3">Whole body</tissue>
    </source>
</reference>
<name>A0A2V3IEY1_9FLOR</name>
<protein>
    <submittedName>
        <fullName evidence="3">Uncharacterized protein</fullName>
    </submittedName>
</protein>
<keyword evidence="2" id="KW-0472">Membrane</keyword>
<evidence type="ECO:0000313" key="3">
    <source>
        <dbReference type="EMBL" id="PXF40612.1"/>
    </source>
</evidence>
<feature type="transmembrane region" description="Helical" evidence="2">
    <location>
        <begin position="62"/>
        <end position="83"/>
    </location>
</feature>
<gene>
    <name evidence="3" type="ORF">BWQ96_09675</name>
</gene>
<feature type="region of interest" description="Disordered" evidence="1">
    <location>
        <begin position="483"/>
        <end position="502"/>
    </location>
</feature>
<keyword evidence="4" id="KW-1185">Reference proteome</keyword>
<dbReference type="Proteomes" id="UP000247409">
    <property type="component" value="Unassembled WGS sequence"/>
</dbReference>
<accession>A0A2V3IEY1</accession>
<dbReference type="OrthoDB" id="10608295at2759"/>
<dbReference type="AlphaFoldDB" id="A0A2V3IEY1"/>
<sequence length="558" mass="61210">MELRISAKPSVLAVIIGVIELILSELFKLTADCASAWHRRKQLYHNGRFRVRANPYLQQRHTYLTTGLLFVLLVLTIVLELSIDSAAFPSSSRVPIDQGVRCFGPTRDTRYFNKRGPRNSELDDDRVASYIKQAGCGQGMLDLSVQGAAALETGYPGCLPGFASREFDEVLGIQGGAVGFVGNSEAGDPHLDYGVERDGEIVSPDVGDMLAGTSFWLLSIWGLGKSVAFWSFGGGRVEERVGTNLAIPKRFIDDTPKVFRAESTANVTCTSNARECYDMVRPKALSVDPVVRSYRENTLAVVISSLKNHDSSLCIFDSSMDMQVSWIYLNLFIPDVERDGRNGPAIVRLRIRGRARCMSKLPRQSSRMYLDAMERVVLNETLNTTDTASFDSARDVLQRAAVIIGMKTLPEEGVPCQPLAVMEGSTVGAAELIVTAVFSALLLLFVVALFAMTIAAQRSCPVRVDPLNPLWPVQLLVAETREREEDNLRAGSDGPPDVSMGGTAQRRVRALRRHTRSLQLSSADDLWVGLEDEGGVTHLTAHSSDDGGHRVQYGSRKT</sequence>
<organism evidence="3 4">
    <name type="scientific">Gracilariopsis chorda</name>
    <dbReference type="NCBI Taxonomy" id="448386"/>
    <lineage>
        <taxon>Eukaryota</taxon>
        <taxon>Rhodophyta</taxon>
        <taxon>Florideophyceae</taxon>
        <taxon>Rhodymeniophycidae</taxon>
        <taxon>Gracilariales</taxon>
        <taxon>Gracilariaceae</taxon>
        <taxon>Gracilariopsis</taxon>
    </lineage>
</organism>
<feature type="transmembrane region" description="Helical" evidence="2">
    <location>
        <begin position="432"/>
        <end position="456"/>
    </location>
</feature>
<comment type="caution">
    <text evidence="3">The sequence shown here is derived from an EMBL/GenBank/DDBJ whole genome shotgun (WGS) entry which is preliminary data.</text>
</comment>
<keyword evidence="2" id="KW-1133">Transmembrane helix</keyword>
<evidence type="ECO:0000313" key="4">
    <source>
        <dbReference type="Proteomes" id="UP000247409"/>
    </source>
</evidence>
<dbReference type="EMBL" id="NBIV01000278">
    <property type="protein sequence ID" value="PXF40612.1"/>
    <property type="molecule type" value="Genomic_DNA"/>
</dbReference>
<evidence type="ECO:0000256" key="2">
    <source>
        <dbReference type="SAM" id="Phobius"/>
    </source>
</evidence>
<keyword evidence="2" id="KW-0812">Transmembrane</keyword>
<proteinExistence type="predicted"/>
<evidence type="ECO:0000256" key="1">
    <source>
        <dbReference type="SAM" id="MobiDB-lite"/>
    </source>
</evidence>